<feature type="compositionally biased region" description="Basic and acidic residues" evidence="1">
    <location>
        <begin position="103"/>
        <end position="140"/>
    </location>
</feature>
<gene>
    <name evidence="2" type="ORF">HAX54_052962</name>
</gene>
<proteinExistence type="predicted"/>
<evidence type="ECO:0000313" key="3">
    <source>
        <dbReference type="Proteomes" id="UP000823775"/>
    </source>
</evidence>
<feature type="region of interest" description="Disordered" evidence="1">
    <location>
        <begin position="1"/>
        <end position="183"/>
    </location>
</feature>
<protein>
    <submittedName>
        <fullName evidence="2">Uncharacterized protein</fullName>
    </submittedName>
</protein>
<keyword evidence="3" id="KW-1185">Reference proteome</keyword>
<comment type="caution">
    <text evidence="2">The sequence shown here is derived from an EMBL/GenBank/DDBJ whole genome shotgun (WGS) entry which is preliminary data.</text>
</comment>
<evidence type="ECO:0000313" key="2">
    <source>
        <dbReference type="EMBL" id="MCD7464545.1"/>
    </source>
</evidence>
<feature type="compositionally biased region" description="Basic and acidic residues" evidence="1">
    <location>
        <begin position="50"/>
        <end position="95"/>
    </location>
</feature>
<organism evidence="2 3">
    <name type="scientific">Datura stramonium</name>
    <name type="common">Jimsonweed</name>
    <name type="synonym">Common thornapple</name>
    <dbReference type="NCBI Taxonomy" id="4076"/>
    <lineage>
        <taxon>Eukaryota</taxon>
        <taxon>Viridiplantae</taxon>
        <taxon>Streptophyta</taxon>
        <taxon>Embryophyta</taxon>
        <taxon>Tracheophyta</taxon>
        <taxon>Spermatophyta</taxon>
        <taxon>Magnoliopsida</taxon>
        <taxon>eudicotyledons</taxon>
        <taxon>Gunneridae</taxon>
        <taxon>Pentapetalae</taxon>
        <taxon>asterids</taxon>
        <taxon>lamiids</taxon>
        <taxon>Solanales</taxon>
        <taxon>Solanaceae</taxon>
        <taxon>Solanoideae</taxon>
        <taxon>Datureae</taxon>
        <taxon>Datura</taxon>
    </lineage>
</organism>
<accession>A0ABS8T0R9</accession>
<name>A0ABS8T0R9_DATST</name>
<dbReference type="Proteomes" id="UP000823775">
    <property type="component" value="Unassembled WGS sequence"/>
</dbReference>
<reference evidence="2 3" key="1">
    <citation type="journal article" date="2021" name="BMC Genomics">
        <title>Datura genome reveals duplications of psychoactive alkaloid biosynthetic genes and high mutation rate following tissue culture.</title>
        <authorList>
            <person name="Rajewski A."/>
            <person name="Carter-House D."/>
            <person name="Stajich J."/>
            <person name="Litt A."/>
        </authorList>
    </citation>
    <scope>NUCLEOTIDE SEQUENCE [LARGE SCALE GENOMIC DNA]</scope>
    <source>
        <strain evidence="2">AR-01</strain>
    </source>
</reference>
<evidence type="ECO:0000256" key="1">
    <source>
        <dbReference type="SAM" id="MobiDB-lite"/>
    </source>
</evidence>
<sequence length="183" mass="20501">MGIKEELLQENPKKAEGRRNNAREMVEGNLTSGNIPRVLTSGKVVGNLGEWKESDMESKFDRGHTQEEKLPTNQKDIEGGGRQKEHDKEGSHIEVESPEQYDDQAKNEETTVHPIEHRSETSYDSGNKTKDNFGHNKADGRIIPPYLMVDVGDRDKNRGSESLQGDSISSTSPNRVLHNIVSH</sequence>
<feature type="compositionally biased region" description="Polar residues" evidence="1">
    <location>
        <begin position="160"/>
        <end position="174"/>
    </location>
</feature>
<feature type="compositionally biased region" description="Basic and acidic residues" evidence="1">
    <location>
        <begin position="1"/>
        <end position="26"/>
    </location>
</feature>
<dbReference type="EMBL" id="JACEIK010000974">
    <property type="protein sequence ID" value="MCD7464545.1"/>
    <property type="molecule type" value="Genomic_DNA"/>
</dbReference>